<feature type="transmembrane region" description="Helical" evidence="9">
    <location>
        <begin position="12"/>
        <end position="33"/>
    </location>
</feature>
<dbReference type="InterPro" id="IPR005467">
    <property type="entry name" value="His_kinase_dom"/>
</dbReference>
<feature type="transmembrane region" description="Helical" evidence="9">
    <location>
        <begin position="150"/>
        <end position="173"/>
    </location>
</feature>
<evidence type="ECO:0000256" key="1">
    <source>
        <dbReference type="ARBA" id="ARBA00000085"/>
    </source>
</evidence>
<evidence type="ECO:0000313" key="13">
    <source>
        <dbReference type="Proteomes" id="UP000049828"/>
    </source>
</evidence>
<evidence type="ECO:0000259" key="11">
    <source>
        <dbReference type="PROSITE" id="PS50885"/>
    </source>
</evidence>
<dbReference type="InterPro" id="IPR036890">
    <property type="entry name" value="HATPase_C_sf"/>
</dbReference>
<dbReference type="GO" id="GO:0000155">
    <property type="term" value="F:phosphorelay sensor kinase activity"/>
    <property type="evidence" value="ECO:0007669"/>
    <property type="project" value="InterPro"/>
</dbReference>
<dbReference type="PROSITE" id="PS50109">
    <property type="entry name" value="HIS_KIN"/>
    <property type="match status" value="1"/>
</dbReference>
<dbReference type="InterPro" id="IPR004358">
    <property type="entry name" value="Sig_transdc_His_kin-like_C"/>
</dbReference>
<dbReference type="GO" id="GO:0005886">
    <property type="term" value="C:plasma membrane"/>
    <property type="evidence" value="ECO:0007669"/>
    <property type="project" value="TreeGrafter"/>
</dbReference>
<dbReference type="SUPFAM" id="SSF47384">
    <property type="entry name" value="Homodimeric domain of signal transducing histidine kinase"/>
    <property type="match status" value="1"/>
</dbReference>
<evidence type="ECO:0000256" key="8">
    <source>
        <dbReference type="SAM" id="Coils"/>
    </source>
</evidence>
<protein>
    <recommendedName>
        <fullName evidence="3">histidine kinase</fullName>
        <ecNumber evidence="3">2.7.13.3</ecNumber>
    </recommendedName>
</protein>
<evidence type="ECO:0000256" key="7">
    <source>
        <dbReference type="ARBA" id="ARBA00023012"/>
    </source>
</evidence>
<dbReference type="GO" id="GO:0004721">
    <property type="term" value="F:phosphoprotein phosphatase activity"/>
    <property type="evidence" value="ECO:0007669"/>
    <property type="project" value="TreeGrafter"/>
</dbReference>
<dbReference type="SUPFAM" id="SSF158472">
    <property type="entry name" value="HAMP domain-like"/>
    <property type="match status" value="1"/>
</dbReference>
<dbReference type="GO" id="GO:0016036">
    <property type="term" value="P:cellular response to phosphate starvation"/>
    <property type="evidence" value="ECO:0007669"/>
    <property type="project" value="TreeGrafter"/>
</dbReference>
<dbReference type="PANTHER" id="PTHR45453">
    <property type="entry name" value="PHOSPHATE REGULON SENSOR PROTEIN PHOR"/>
    <property type="match status" value="1"/>
</dbReference>
<name>A0A0M6WG04_9FIRM</name>
<keyword evidence="9" id="KW-0472">Membrane</keyword>
<evidence type="ECO:0000313" key="12">
    <source>
        <dbReference type="EMBL" id="CRL34045.1"/>
    </source>
</evidence>
<evidence type="ECO:0000256" key="2">
    <source>
        <dbReference type="ARBA" id="ARBA00004370"/>
    </source>
</evidence>
<dbReference type="Gene3D" id="3.30.565.10">
    <property type="entry name" value="Histidine kinase-like ATPase, C-terminal domain"/>
    <property type="match status" value="1"/>
</dbReference>
<dbReference type="EC" id="2.7.13.3" evidence="3"/>
<evidence type="ECO:0000256" key="3">
    <source>
        <dbReference type="ARBA" id="ARBA00012438"/>
    </source>
</evidence>
<dbReference type="PROSITE" id="PS50885">
    <property type="entry name" value="HAMP"/>
    <property type="match status" value="1"/>
</dbReference>
<dbReference type="InterPro" id="IPR036097">
    <property type="entry name" value="HisK_dim/P_sf"/>
</dbReference>
<keyword evidence="8" id="KW-0175">Coiled coil</keyword>
<comment type="subcellular location">
    <subcellularLocation>
        <location evidence="2">Membrane</location>
    </subcellularLocation>
</comment>
<evidence type="ECO:0000256" key="9">
    <source>
        <dbReference type="SAM" id="Phobius"/>
    </source>
</evidence>
<dbReference type="OrthoDB" id="9762826at2"/>
<dbReference type="CDD" id="cd00082">
    <property type="entry name" value="HisKA"/>
    <property type="match status" value="1"/>
</dbReference>
<feature type="domain" description="HAMP" evidence="11">
    <location>
        <begin position="175"/>
        <end position="227"/>
    </location>
</feature>
<dbReference type="SMART" id="SM00388">
    <property type="entry name" value="HisKA"/>
    <property type="match status" value="1"/>
</dbReference>
<keyword evidence="5" id="KW-0808">Transferase</keyword>
<dbReference type="PRINTS" id="PR00344">
    <property type="entry name" value="BCTRLSENSOR"/>
</dbReference>
<keyword evidence="13" id="KW-1185">Reference proteome</keyword>
<gene>
    <name evidence="12" type="ORF">RIL183_13921</name>
</gene>
<keyword evidence="9" id="KW-1133">Transmembrane helix</keyword>
<evidence type="ECO:0000256" key="4">
    <source>
        <dbReference type="ARBA" id="ARBA00022553"/>
    </source>
</evidence>
<accession>A0A0M6WG04</accession>
<organism evidence="12 13">
    <name type="scientific">Roseburia inulinivorans</name>
    <dbReference type="NCBI Taxonomy" id="360807"/>
    <lineage>
        <taxon>Bacteria</taxon>
        <taxon>Bacillati</taxon>
        <taxon>Bacillota</taxon>
        <taxon>Clostridia</taxon>
        <taxon>Lachnospirales</taxon>
        <taxon>Lachnospiraceae</taxon>
        <taxon>Roseburia</taxon>
    </lineage>
</organism>
<proteinExistence type="predicted"/>
<evidence type="ECO:0000259" key="10">
    <source>
        <dbReference type="PROSITE" id="PS50109"/>
    </source>
</evidence>
<dbReference type="Proteomes" id="UP000049828">
    <property type="component" value="Unassembled WGS sequence"/>
</dbReference>
<dbReference type="Pfam" id="PF02518">
    <property type="entry name" value="HATPase_c"/>
    <property type="match status" value="1"/>
</dbReference>
<dbReference type="InterPro" id="IPR003661">
    <property type="entry name" value="HisK_dim/P_dom"/>
</dbReference>
<feature type="domain" description="Histidine kinase" evidence="10">
    <location>
        <begin position="249"/>
        <end position="454"/>
    </location>
</feature>
<dbReference type="InterPro" id="IPR050351">
    <property type="entry name" value="BphY/WalK/GraS-like"/>
</dbReference>
<feature type="coiled-coil region" evidence="8">
    <location>
        <begin position="35"/>
        <end position="62"/>
    </location>
</feature>
<dbReference type="Gene3D" id="1.10.287.130">
    <property type="match status" value="1"/>
</dbReference>
<keyword evidence="4" id="KW-0597">Phosphoprotein</keyword>
<dbReference type="SMART" id="SM00387">
    <property type="entry name" value="HATPase_c"/>
    <property type="match status" value="1"/>
</dbReference>
<dbReference type="InterPro" id="IPR003594">
    <property type="entry name" value="HATPase_dom"/>
</dbReference>
<keyword evidence="7" id="KW-0902">Two-component regulatory system</keyword>
<dbReference type="Gene3D" id="6.10.340.10">
    <property type="match status" value="1"/>
</dbReference>
<dbReference type="PANTHER" id="PTHR45453:SF3">
    <property type="entry name" value="HISTIDINE KINASE"/>
    <property type="match status" value="1"/>
</dbReference>
<dbReference type="RefSeq" id="WP_055039216.1">
    <property type="nucleotide sequence ID" value="NZ_CVRS01000026.1"/>
</dbReference>
<keyword evidence="6" id="KW-0418">Kinase</keyword>
<evidence type="ECO:0000256" key="5">
    <source>
        <dbReference type="ARBA" id="ARBA00022679"/>
    </source>
</evidence>
<evidence type="ECO:0000256" key="6">
    <source>
        <dbReference type="ARBA" id="ARBA00022777"/>
    </source>
</evidence>
<dbReference type="SUPFAM" id="SSF55874">
    <property type="entry name" value="ATPase domain of HSP90 chaperone/DNA topoisomerase II/histidine kinase"/>
    <property type="match status" value="1"/>
</dbReference>
<keyword evidence="9" id="KW-0812">Transmembrane</keyword>
<dbReference type="InterPro" id="IPR003660">
    <property type="entry name" value="HAMP_dom"/>
</dbReference>
<dbReference type="AlphaFoldDB" id="A0A0M6WG04"/>
<reference evidence="13" key="1">
    <citation type="submission" date="2015-05" db="EMBL/GenBank/DDBJ databases">
        <authorList>
            <consortium name="Pathogen Informatics"/>
        </authorList>
    </citation>
    <scope>NUCLEOTIDE SEQUENCE [LARGE SCALE GENOMIC DNA]</scope>
    <source>
        <strain evidence="13">L1-83</strain>
    </source>
</reference>
<dbReference type="Pfam" id="PF00512">
    <property type="entry name" value="HisKA"/>
    <property type="match status" value="1"/>
</dbReference>
<dbReference type="STRING" id="360807.ERS852392_02334"/>
<sequence length="454" mass="52074">MKKMKLFPKTFLYTFFMLLFITTSMHLMIYFFYPKVYLSRMQDQLEKKMETLQQEIKRNTAAEAGQIFSDFAKQNNVNVTVECAGSEVTYMGMDFQISLYTDADMVFDVSNLENAESIIVKNKTMEADDGIEIQVEVMASAMPVKEAVDMITFLLPFTFGAAILFSIVFSYLYSRRITRPIFHMLNVTNDMKNLKPEAAFHVQDEDEVGLLAEQINQVYEQLLATIRSLDEEKEHMLAVEKSKTVFLRSASHELKTPLSGLRILLENMQYNIGKYKDRDKYLAEAVAKVDELSGMVRDILDTSKVQDLQEEEKQKLYAGGEIGAVLQEYAMQIADKKLEVTDSIPEDCMLFMSRNTFQKVWSNLIGNAVQYTEQGGQITIAADTDKIWIENSCTPLTEEQLAYIYEPFYRVDDTRAASGGNGLGLYVVRELLKKEGFRYVFEPVEDGMRFTIFL</sequence>
<dbReference type="EMBL" id="CVRS01000026">
    <property type="protein sequence ID" value="CRL34045.1"/>
    <property type="molecule type" value="Genomic_DNA"/>
</dbReference>
<comment type="catalytic activity">
    <reaction evidence="1">
        <text>ATP + protein L-histidine = ADP + protein N-phospho-L-histidine.</text>
        <dbReference type="EC" id="2.7.13.3"/>
    </reaction>
</comment>